<dbReference type="PROSITE" id="PS51366">
    <property type="entry name" value="MI"/>
    <property type="match status" value="1"/>
</dbReference>
<name>A0AAU9L5R1_9STRA</name>
<proteinExistence type="inferred from homology"/>
<dbReference type="Gene3D" id="2.60.34.20">
    <property type="match status" value="1"/>
</dbReference>
<feature type="compositionally biased region" description="Polar residues" evidence="4">
    <location>
        <begin position="884"/>
        <end position="900"/>
    </location>
</feature>
<dbReference type="InterPro" id="IPR016024">
    <property type="entry name" value="ARM-type_fold"/>
</dbReference>
<feature type="region of interest" description="Disordered" evidence="4">
    <location>
        <begin position="162"/>
        <end position="195"/>
    </location>
</feature>
<feature type="signal peptide" evidence="5">
    <location>
        <begin position="1"/>
        <end position="19"/>
    </location>
</feature>
<feature type="domain" description="MI" evidence="6">
    <location>
        <begin position="1660"/>
        <end position="1788"/>
    </location>
</feature>
<accession>A0AAU9L5R1</accession>
<feature type="region of interest" description="Disordered" evidence="4">
    <location>
        <begin position="821"/>
        <end position="900"/>
    </location>
</feature>
<evidence type="ECO:0000256" key="1">
    <source>
        <dbReference type="ARBA" id="ARBA00005775"/>
    </source>
</evidence>
<dbReference type="SUPFAM" id="SSF48371">
    <property type="entry name" value="ARM repeat"/>
    <property type="match status" value="2"/>
</dbReference>
<dbReference type="InterPro" id="IPR003890">
    <property type="entry name" value="MIF4G-like_typ-3"/>
</dbReference>
<dbReference type="GO" id="GO:0016281">
    <property type="term" value="C:eukaryotic translation initiation factor 4F complex"/>
    <property type="evidence" value="ECO:0007669"/>
    <property type="project" value="TreeGrafter"/>
</dbReference>
<dbReference type="PANTHER" id="PTHR23253:SF9">
    <property type="entry name" value="EUKARYOTIC TRANSLATION INITIATION FACTOR 4 GAMMA 2"/>
    <property type="match status" value="1"/>
</dbReference>
<evidence type="ECO:0000256" key="5">
    <source>
        <dbReference type="SAM" id="SignalP"/>
    </source>
</evidence>
<dbReference type="Gene3D" id="1.25.40.180">
    <property type="match status" value="3"/>
</dbReference>
<dbReference type="Pfam" id="PF24784">
    <property type="entry name" value="Temptin_C"/>
    <property type="match status" value="1"/>
</dbReference>
<dbReference type="PANTHER" id="PTHR23253">
    <property type="entry name" value="EUKARYOTIC TRANSLATION INITIATION FACTOR 4 GAMMA"/>
    <property type="match status" value="1"/>
</dbReference>
<dbReference type="Proteomes" id="UP001160483">
    <property type="component" value="Unassembled WGS sequence"/>
</dbReference>
<dbReference type="GO" id="GO:0003743">
    <property type="term" value="F:translation initiation factor activity"/>
    <property type="evidence" value="ECO:0007669"/>
    <property type="project" value="UniProtKB-KW"/>
</dbReference>
<evidence type="ECO:0000256" key="3">
    <source>
        <dbReference type="ARBA" id="ARBA00022917"/>
    </source>
</evidence>
<evidence type="ECO:0000256" key="2">
    <source>
        <dbReference type="ARBA" id="ARBA00022540"/>
    </source>
</evidence>
<evidence type="ECO:0000256" key="4">
    <source>
        <dbReference type="SAM" id="MobiDB-lite"/>
    </source>
</evidence>
<dbReference type="Pfam" id="PF02854">
    <property type="entry name" value="MIF4G"/>
    <property type="match status" value="2"/>
</dbReference>
<feature type="compositionally biased region" description="Basic and acidic residues" evidence="4">
    <location>
        <begin position="1535"/>
        <end position="1552"/>
    </location>
</feature>
<dbReference type="InterPro" id="IPR038514">
    <property type="entry name" value="AAR2_C_sf"/>
</dbReference>
<protein>
    <recommendedName>
        <fullName evidence="6">MI domain-containing protein</fullName>
    </recommendedName>
</protein>
<feature type="region of interest" description="Disordered" evidence="4">
    <location>
        <begin position="1516"/>
        <end position="1654"/>
    </location>
</feature>
<feature type="chain" id="PRO_5043728770" description="MI domain-containing protein" evidence="5">
    <location>
        <begin position="20"/>
        <end position="1990"/>
    </location>
</feature>
<comment type="caution">
    <text evidence="7">The sequence shown here is derived from an EMBL/GenBank/DDBJ whole genome shotgun (WGS) entry which is preliminary data.</text>
</comment>
<gene>
    <name evidence="7" type="ORF">PBS003_LOCUS5807</name>
</gene>
<dbReference type="InterPro" id="IPR033648">
    <property type="entry name" value="AAR2_C"/>
</dbReference>
<dbReference type="GO" id="GO:0003729">
    <property type="term" value="F:mRNA binding"/>
    <property type="evidence" value="ECO:0007669"/>
    <property type="project" value="TreeGrafter"/>
</dbReference>
<feature type="compositionally biased region" description="Low complexity" evidence="4">
    <location>
        <begin position="824"/>
        <end position="854"/>
    </location>
</feature>
<sequence length="1990" mass="220627">MKLTLGLGVFSLSVLSSDARPTFVSRIPNGNGVTGVVALGHVNTVGGGATNAFGDAFQDAGYEWTRELCQVDSDLDGALNGEELGDPCCTWTSSVGFDSDSPFPAQSSPTHPGVANSFTESQLTSMKCNGEAVIDSIVSSGSASSTSSQSASGSQLSTFGSSISSSSGSIDDVVAENDRPLVSNRPELDEIKPTPDTSDAIQLQTFVYCFSIVVKTNNNISTADLFSRVLGDAEYKTLNHSSVDNRSDSTFTSIGGFLVCLNVPPATEFGVDYEVFRTGPKFQGVKFLPLGIHFVLFRSRDQEHGIRQGFFINIERHAQVIVREWSMEKEELGLPRPGLNMENLERAVLSFQLDSGLGPYPKRHLQTWQRLSSFISTSVLQQCGVDFGAILLPGDAVEDASILSEVQAGIVPYFPDLPRTVRFTALQKTRTDLSGPARTAYHFDQSEKLEDLIETEFGGDWKRLIGELQLSFLVFLQLSSLAALEQWKQFIALLCSCERTLFSHVPLFLAFVKLFITQLEQIPEDFFQDDTTSENFLSPCLLSLLELIEDTEAPPQFHPKAFQLRQLLSTRFHWDFNMKLIMDEFAPVIVSTDEMPSPVSACTDSSSTPVLPPGRGAYGPNGGVPHPRGNPYHLEYRPKSTQQQHDPLIHSQLKQSGADGMDVNAPVFKQSSNSFHLQHTARPYNGPMGYSSAFPIGGQQTMPRGPLGGHHYQPRMRGPPRGAMQQQHQQYMPRGGMNPGEQGYYPPQMQMIPPYMMGPGQHYMGGPPMYSMPPMQDIGMGMGGMPVPIPIPQLQHQPPPKRELKILDIINPKTGKVIELGHNASSRRPSDASSTTAADDSKAASTSTTAQSTPQKKEATPVKEPVAPENRQADVKQNGAAKSVTISPKKSPKRSTANEKLTPTADFAKETKIPRTTVTEVIETSRDKAVAKTVELTVEKGSEICKRSGSFTTVTTSKPTTQPVMEPSEKTSAVTRSAEKKMPDQDIPSSTLQQGVMEKEDEVQAGAPDTAAGHPIETKTDVSITLHKKLGGKLTYTLELLMSFSEQYKDLPGAVIDQDVPWPSMEITTRSRLVDLDVKDHAVDQAVASGHDHRISRSEVVVVSAVVDVGDVVAMGGSPDPPLLDGPVKPLTRSANRWIPTKSASTLEVTKKNVNGIMNKMTREKFERLSGQLTSINMESLEMLQAVIKIIFDKAVGEPHFCDMYADLCVHLETNWKVWSFLKIVQNDDDNMFYWTAMSNSDSEVVGPFDMVNDALESADSDEFEPVPAPSNMKLSEVRIRDHKFIKVWVQEDSTKAQYYWSGQDLDDLGDDQVLNGPCENHEAASQYALKSCSFKRILLNACQEEFEKDNIYEELEKKFKKDKEEGKITSQMAADYEEKRLIMKLRMLGNIRFIGELYRKGMLQERIMHECIMKLMDVRLNNNGMLVCVHPNDPPDEESIESLAKLLTTMGKDLDKHGAEGFMPSYFYYLEHKLVKDKRLSSRITFMIKDVIELRQHRWEPRRKELKQKTLTEIRKEAEREARAPPVSTPGGSGRERGDRDHFWSDRRSNSSRDGFNNNRSTMAPVYQPSQSMSSRTNSSKQITLPRGIGARDDSVKTGPSGRPAAFNFVARQGGRGGPSGAPASFPNSRRGPGVGAKKPESPVRAKVIPPLDDETQAKIGKKAKSTAEEYVSIVDLEEAEACLVEAQKEHNNHDDVDRIFAFEILKKAIDAKAEVRGKMVEMLEKLSLGTKNLAFAGIRYAIEKTLAMCGDLWCDVPKLHEHMADFVVRFMKNSALTGVSLDWILGRCLQSVKKDTLDELIDGGFLAALLGTTLNLLKTDNVEKTKQEIRATNILVLSVLPSYKQSPKDMQEWIKKYDLEDVFLLEPAFDVVDRVINDLPYVEVVLFIEDVLPKANRNDLLFVTYTCLFILSLSKKGLDIQAQLISAIFQTRTDYDEAKTLLAHLVKEGAVVPLAFNKWLTLQDDNSVSRKRVLEELGQFVEQMARTK</sequence>
<dbReference type="SMART" id="SM00543">
    <property type="entry name" value="MIF4G"/>
    <property type="match status" value="1"/>
</dbReference>
<dbReference type="InterPro" id="IPR057626">
    <property type="entry name" value="S-S_Temptin"/>
</dbReference>
<dbReference type="Gene3D" id="1.25.40.550">
    <property type="entry name" value="Aar2, C-terminal domain-like"/>
    <property type="match status" value="1"/>
</dbReference>
<keyword evidence="3" id="KW-0648">Protein biosynthesis</keyword>
<dbReference type="InterPro" id="IPR033647">
    <property type="entry name" value="Aar2_N"/>
</dbReference>
<dbReference type="CDD" id="cd13777">
    <property type="entry name" value="Aar2_N"/>
    <property type="match status" value="1"/>
</dbReference>
<dbReference type="Pfam" id="PF05282">
    <property type="entry name" value="AAR2"/>
    <property type="match status" value="1"/>
</dbReference>
<evidence type="ECO:0000259" key="6">
    <source>
        <dbReference type="PROSITE" id="PS51366"/>
    </source>
</evidence>
<dbReference type="InterPro" id="IPR003891">
    <property type="entry name" value="Initiation_fac_eIF4g_MI"/>
</dbReference>
<keyword evidence="5" id="KW-0732">Signal</keyword>
<feature type="compositionally biased region" description="Low complexity" evidence="4">
    <location>
        <begin position="952"/>
        <end position="961"/>
    </location>
</feature>
<dbReference type="Pfam" id="PF20981">
    <property type="entry name" value="AAR2_1st"/>
    <property type="match status" value="1"/>
</dbReference>
<feature type="region of interest" description="Disordered" evidence="4">
    <location>
        <begin position="952"/>
        <end position="989"/>
    </location>
</feature>
<dbReference type="EMBL" id="CAKKTJ010000295">
    <property type="protein sequence ID" value="CAH0479146.1"/>
    <property type="molecule type" value="Genomic_DNA"/>
</dbReference>
<keyword evidence="2" id="KW-0396">Initiation factor</keyword>
<dbReference type="InterPro" id="IPR038516">
    <property type="entry name" value="AAR2_N_sf"/>
</dbReference>
<comment type="similarity">
    <text evidence="1">Belongs to the eukaryotic initiation factor 4G family.</text>
</comment>
<evidence type="ECO:0000313" key="8">
    <source>
        <dbReference type="Proteomes" id="UP001160483"/>
    </source>
</evidence>
<organism evidence="7 8">
    <name type="scientific">Peronospora belbahrii</name>
    <dbReference type="NCBI Taxonomy" id="622444"/>
    <lineage>
        <taxon>Eukaryota</taxon>
        <taxon>Sar</taxon>
        <taxon>Stramenopiles</taxon>
        <taxon>Oomycota</taxon>
        <taxon>Peronosporomycetes</taxon>
        <taxon>Peronosporales</taxon>
        <taxon>Peronosporaceae</taxon>
        <taxon>Peronospora</taxon>
    </lineage>
</organism>
<feature type="compositionally biased region" description="Polar residues" evidence="4">
    <location>
        <begin position="1553"/>
        <end position="1584"/>
    </location>
</feature>
<evidence type="ECO:0000313" key="7">
    <source>
        <dbReference type="EMBL" id="CAH0479146.1"/>
    </source>
</evidence>
<reference evidence="7" key="1">
    <citation type="submission" date="2021-11" db="EMBL/GenBank/DDBJ databases">
        <authorList>
            <person name="Islam A."/>
            <person name="Islam S."/>
            <person name="Flora M.S."/>
            <person name="Rahman M."/>
            <person name="Ziaur R.M."/>
            <person name="Epstein J.H."/>
            <person name="Hassan M."/>
            <person name="Klassen M."/>
            <person name="Woodard K."/>
            <person name="Webb A."/>
            <person name="Webby R.J."/>
            <person name="El Zowalaty M.E."/>
        </authorList>
    </citation>
    <scope>NUCLEOTIDE SEQUENCE</scope>
    <source>
        <strain evidence="7">Pbs3</strain>
    </source>
</reference>
<dbReference type="CDD" id="cd13778">
    <property type="entry name" value="Aar2_C"/>
    <property type="match status" value="1"/>
</dbReference>